<evidence type="ECO:0000256" key="1">
    <source>
        <dbReference type="SAM" id="Phobius"/>
    </source>
</evidence>
<dbReference type="PANTHER" id="PTHR46401">
    <property type="entry name" value="GLYCOSYLTRANSFERASE WBBK-RELATED"/>
    <property type="match status" value="1"/>
</dbReference>
<proteinExistence type="predicted"/>
<dbReference type="EMBL" id="JBHRTL010000006">
    <property type="protein sequence ID" value="MFC3155625.1"/>
    <property type="molecule type" value="Genomic_DNA"/>
</dbReference>
<name>A0ABV7HP69_9GAMM</name>
<dbReference type="Gene3D" id="3.40.50.2000">
    <property type="entry name" value="Glycogen Phosphorylase B"/>
    <property type="match status" value="1"/>
</dbReference>
<keyword evidence="1" id="KW-1133">Transmembrane helix</keyword>
<protein>
    <submittedName>
        <fullName evidence="2">Glycosyltransferase family 4 protein</fullName>
    </submittedName>
</protein>
<dbReference type="Pfam" id="PF13692">
    <property type="entry name" value="Glyco_trans_1_4"/>
    <property type="match status" value="1"/>
</dbReference>
<evidence type="ECO:0000313" key="3">
    <source>
        <dbReference type="Proteomes" id="UP001595548"/>
    </source>
</evidence>
<dbReference type="RefSeq" id="WP_382416421.1">
    <property type="nucleotide sequence ID" value="NZ_AP031500.1"/>
</dbReference>
<keyword evidence="1" id="KW-0812">Transmembrane</keyword>
<gene>
    <name evidence="2" type="ORF">ACFOEB_10475</name>
</gene>
<feature type="transmembrane region" description="Helical" evidence="1">
    <location>
        <begin position="147"/>
        <end position="167"/>
    </location>
</feature>
<dbReference type="PANTHER" id="PTHR46401:SF9">
    <property type="entry name" value="MANNOSYLTRANSFERASE A"/>
    <property type="match status" value="1"/>
</dbReference>
<reference evidence="3" key="1">
    <citation type="journal article" date="2019" name="Int. J. Syst. Evol. Microbiol.">
        <title>The Global Catalogue of Microorganisms (GCM) 10K type strain sequencing project: providing services to taxonomists for standard genome sequencing and annotation.</title>
        <authorList>
            <consortium name="The Broad Institute Genomics Platform"/>
            <consortium name="The Broad Institute Genome Sequencing Center for Infectious Disease"/>
            <person name="Wu L."/>
            <person name="Ma J."/>
        </authorList>
    </citation>
    <scope>NUCLEOTIDE SEQUENCE [LARGE SCALE GENOMIC DNA]</scope>
    <source>
        <strain evidence="3">KCTC 52141</strain>
    </source>
</reference>
<accession>A0ABV7HP69</accession>
<dbReference type="SUPFAM" id="SSF53756">
    <property type="entry name" value="UDP-Glycosyltransferase/glycogen phosphorylase"/>
    <property type="match status" value="1"/>
</dbReference>
<keyword evidence="1" id="KW-0472">Membrane</keyword>
<organism evidence="2 3">
    <name type="scientific">Gilvimarinus japonicus</name>
    <dbReference type="NCBI Taxonomy" id="1796469"/>
    <lineage>
        <taxon>Bacteria</taxon>
        <taxon>Pseudomonadati</taxon>
        <taxon>Pseudomonadota</taxon>
        <taxon>Gammaproteobacteria</taxon>
        <taxon>Cellvibrionales</taxon>
        <taxon>Cellvibrionaceae</taxon>
        <taxon>Gilvimarinus</taxon>
    </lineage>
</organism>
<keyword evidence="3" id="KW-1185">Reference proteome</keyword>
<comment type="caution">
    <text evidence="2">The sequence shown here is derived from an EMBL/GenBank/DDBJ whole genome shotgun (WGS) entry which is preliminary data.</text>
</comment>
<evidence type="ECO:0000313" key="2">
    <source>
        <dbReference type="EMBL" id="MFC3155625.1"/>
    </source>
</evidence>
<dbReference type="Proteomes" id="UP001595548">
    <property type="component" value="Unassembled WGS sequence"/>
</dbReference>
<sequence>MSAVKAVRRRIFIECTHTYLVGGSGGIRRVARNLANAHKGGSSDEVELLPLVWAGRRFLRPRRPLIEAPHPLVTWGHRLLGGISIATRLISKVARWPLLAPLREPVKAGLRKLLQGLRGAQRADWASSSEAAPAAQNPEHTRGNSDGFYRVLGLLLWPLGFLFVAPMRFRQGDIVVLVDSTWDSPAMLEALFAAREHSGIQVGAMLHDLFPLTIPQMCQASTVAGYTGWFQQVSEGADFFITNSAATTQALERYVQQAGPVNARSLPAGNFRLGAELHQSSVLSGPNPLQAVPGFVVLAVGTIEPRKNYQVILDALDLLWHQHDVTLVIVGRPGWSNAEVAARLREHPQAGTRLRHFDNADDATLSACYQRADAMVCASWAEGFGLPIVEGMRHGAPVVASDIDAFREVGGDACRYFAPDRPAELAAQLELLVEQWQLGTPVKQEKCDLAISWRESAVQFRDEVQRLAAAASRSTASVALAARSQQ</sequence>
<dbReference type="CDD" id="cd03809">
    <property type="entry name" value="GT4_MtfB-like"/>
    <property type="match status" value="1"/>
</dbReference>